<protein>
    <submittedName>
        <fullName evidence="1">Uncharacterized protein</fullName>
    </submittedName>
</protein>
<evidence type="ECO:0000313" key="2">
    <source>
        <dbReference type="Proteomes" id="UP000188268"/>
    </source>
</evidence>
<sequence length="26" mass="2932">MAPTSKARALPPQLINGLTEERMLFF</sequence>
<reference evidence="1 2" key="1">
    <citation type="submission" date="2013-09" db="EMBL/GenBank/DDBJ databases">
        <title>Corchorus capsularis genome sequencing.</title>
        <authorList>
            <person name="Alam M."/>
            <person name="Haque M.S."/>
            <person name="Islam M.S."/>
            <person name="Emdad E.M."/>
            <person name="Islam M.M."/>
            <person name="Ahmed B."/>
            <person name="Halim A."/>
            <person name="Hossen Q.M.M."/>
            <person name="Hossain M.Z."/>
            <person name="Ahmed R."/>
            <person name="Khan M.M."/>
            <person name="Islam R."/>
            <person name="Rashid M.M."/>
            <person name="Khan S.A."/>
            <person name="Rahman M.S."/>
            <person name="Alam M."/>
        </authorList>
    </citation>
    <scope>NUCLEOTIDE SEQUENCE [LARGE SCALE GENOMIC DNA]</scope>
    <source>
        <strain evidence="2">cv. CVL-1</strain>
        <tissue evidence="1">Whole seedling</tissue>
    </source>
</reference>
<name>A0A1R3IYY1_COCAP</name>
<dbReference type="Proteomes" id="UP000188268">
    <property type="component" value="Unassembled WGS sequence"/>
</dbReference>
<comment type="caution">
    <text evidence="1">The sequence shown here is derived from an EMBL/GenBank/DDBJ whole genome shotgun (WGS) entry which is preliminary data.</text>
</comment>
<organism evidence="1 2">
    <name type="scientific">Corchorus capsularis</name>
    <name type="common">Jute</name>
    <dbReference type="NCBI Taxonomy" id="210143"/>
    <lineage>
        <taxon>Eukaryota</taxon>
        <taxon>Viridiplantae</taxon>
        <taxon>Streptophyta</taxon>
        <taxon>Embryophyta</taxon>
        <taxon>Tracheophyta</taxon>
        <taxon>Spermatophyta</taxon>
        <taxon>Magnoliopsida</taxon>
        <taxon>eudicotyledons</taxon>
        <taxon>Gunneridae</taxon>
        <taxon>Pentapetalae</taxon>
        <taxon>rosids</taxon>
        <taxon>malvids</taxon>
        <taxon>Malvales</taxon>
        <taxon>Malvaceae</taxon>
        <taxon>Grewioideae</taxon>
        <taxon>Apeibeae</taxon>
        <taxon>Corchorus</taxon>
    </lineage>
</organism>
<accession>A0A1R3IYY1</accession>
<keyword evidence="2" id="KW-1185">Reference proteome</keyword>
<proteinExistence type="predicted"/>
<dbReference type="AlphaFoldDB" id="A0A1R3IYY1"/>
<evidence type="ECO:0000313" key="1">
    <source>
        <dbReference type="EMBL" id="OMO87799.1"/>
    </source>
</evidence>
<dbReference type="EMBL" id="AWWV01009151">
    <property type="protein sequence ID" value="OMO87799.1"/>
    <property type="molecule type" value="Genomic_DNA"/>
</dbReference>
<dbReference type="Gramene" id="OMO87799">
    <property type="protein sequence ID" value="OMO87799"/>
    <property type="gene ID" value="CCACVL1_08751"/>
</dbReference>
<gene>
    <name evidence="1" type="ORF">CCACVL1_08751</name>
</gene>